<dbReference type="SMART" id="SM00298">
    <property type="entry name" value="CHROMO"/>
    <property type="match status" value="1"/>
</dbReference>
<feature type="compositionally biased region" description="Polar residues" evidence="1">
    <location>
        <begin position="404"/>
        <end position="426"/>
    </location>
</feature>
<dbReference type="EMBL" id="VDMD01000077">
    <property type="protein sequence ID" value="TRM56234.1"/>
    <property type="molecule type" value="Genomic_DNA"/>
</dbReference>
<dbReference type="OrthoDB" id="2447764at2759"/>
<feature type="compositionally biased region" description="Gly residues" evidence="1">
    <location>
        <begin position="578"/>
        <end position="591"/>
    </location>
</feature>
<dbReference type="Proteomes" id="UP000320762">
    <property type="component" value="Unassembled WGS sequence"/>
</dbReference>
<feature type="compositionally biased region" description="Pro residues" evidence="1">
    <location>
        <begin position="275"/>
        <end position="284"/>
    </location>
</feature>
<organism evidence="3 4">
    <name type="scientific">Schizophyllum amplum</name>
    <dbReference type="NCBI Taxonomy" id="97359"/>
    <lineage>
        <taxon>Eukaryota</taxon>
        <taxon>Fungi</taxon>
        <taxon>Dikarya</taxon>
        <taxon>Basidiomycota</taxon>
        <taxon>Agaricomycotina</taxon>
        <taxon>Agaricomycetes</taxon>
        <taxon>Agaricomycetidae</taxon>
        <taxon>Agaricales</taxon>
        <taxon>Schizophyllaceae</taxon>
        <taxon>Schizophyllum</taxon>
    </lineage>
</organism>
<evidence type="ECO:0000256" key="1">
    <source>
        <dbReference type="SAM" id="MobiDB-lite"/>
    </source>
</evidence>
<dbReference type="Pfam" id="PF00385">
    <property type="entry name" value="Chromo"/>
    <property type="match status" value="1"/>
</dbReference>
<protein>
    <recommendedName>
        <fullName evidence="2">Chromo domain-containing protein</fullName>
    </recommendedName>
</protein>
<name>A0A550BUM9_9AGAR</name>
<evidence type="ECO:0000259" key="2">
    <source>
        <dbReference type="PROSITE" id="PS50013"/>
    </source>
</evidence>
<evidence type="ECO:0000313" key="3">
    <source>
        <dbReference type="EMBL" id="TRM56234.1"/>
    </source>
</evidence>
<feature type="compositionally biased region" description="Low complexity" evidence="1">
    <location>
        <begin position="104"/>
        <end position="124"/>
    </location>
</feature>
<dbReference type="SUPFAM" id="SSF54160">
    <property type="entry name" value="Chromo domain-like"/>
    <property type="match status" value="1"/>
</dbReference>
<evidence type="ECO:0000313" key="4">
    <source>
        <dbReference type="Proteomes" id="UP000320762"/>
    </source>
</evidence>
<dbReference type="Gene3D" id="2.40.50.40">
    <property type="match status" value="1"/>
</dbReference>
<feature type="region of interest" description="Disordered" evidence="1">
    <location>
        <begin position="517"/>
        <end position="600"/>
    </location>
</feature>
<comment type="caution">
    <text evidence="3">The sequence shown here is derived from an EMBL/GenBank/DDBJ whole genome shotgun (WGS) entry which is preliminary data.</text>
</comment>
<accession>A0A550BUM9</accession>
<proteinExistence type="predicted"/>
<dbReference type="InterPro" id="IPR000953">
    <property type="entry name" value="Chromo/chromo_shadow_dom"/>
</dbReference>
<feature type="region of interest" description="Disordered" evidence="1">
    <location>
        <begin position="446"/>
        <end position="496"/>
    </location>
</feature>
<dbReference type="GO" id="GO:0006338">
    <property type="term" value="P:chromatin remodeling"/>
    <property type="evidence" value="ECO:0007669"/>
    <property type="project" value="UniProtKB-ARBA"/>
</dbReference>
<dbReference type="InterPro" id="IPR016197">
    <property type="entry name" value="Chromo-like_dom_sf"/>
</dbReference>
<dbReference type="InterPro" id="IPR023780">
    <property type="entry name" value="Chromo_domain"/>
</dbReference>
<gene>
    <name evidence="3" type="ORF">BD626DRAFT_520439</name>
</gene>
<reference evidence="3 4" key="1">
    <citation type="journal article" date="2019" name="New Phytol.">
        <title>Comparative genomics reveals unique wood-decay strategies and fruiting body development in the Schizophyllaceae.</title>
        <authorList>
            <person name="Almasi E."/>
            <person name="Sahu N."/>
            <person name="Krizsan K."/>
            <person name="Balint B."/>
            <person name="Kovacs G.M."/>
            <person name="Kiss B."/>
            <person name="Cseklye J."/>
            <person name="Drula E."/>
            <person name="Henrissat B."/>
            <person name="Nagy I."/>
            <person name="Chovatia M."/>
            <person name="Adam C."/>
            <person name="LaButti K."/>
            <person name="Lipzen A."/>
            <person name="Riley R."/>
            <person name="Grigoriev I.V."/>
            <person name="Nagy L.G."/>
        </authorList>
    </citation>
    <scope>NUCLEOTIDE SEQUENCE [LARGE SCALE GENOMIC DNA]</scope>
    <source>
        <strain evidence="3 4">NL-1724</strain>
    </source>
</reference>
<feature type="compositionally biased region" description="Basic and acidic residues" evidence="1">
    <location>
        <begin position="240"/>
        <end position="265"/>
    </location>
</feature>
<dbReference type="AlphaFoldDB" id="A0A550BUM9"/>
<feature type="compositionally biased region" description="Basic residues" evidence="1">
    <location>
        <begin position="331"/>
        <end position="349"/>
    </location>
</feature>
<feature type="compositionally biased region" description="Basic and acidic residues" evidence="1">
    <location>
        <begin position="181"/>
        <end position="190"/>
    </location>
</feature>
<dbReference type="STRING" id="97359.A0A550BUM9"/>
<feature type="compositionally biased region" description="Low complexity" evidence="1">
    <location>
        <begin position="151"/>
        <end position="162"/>
    </location>
</feature>
<feature type="domain" description="Chromo" evidence="2">
    <location>
        <begin position="7"/>
        <end position="64"/>
    </location>
</feature>
<feature type="compositionally biased region" description="Pro residues" evidence="1">
    <location>
        <begin position="521"/>
        <end position="530"/>
    </location>
</feature>
<sequence>MSEEEFYTVDFIHKARAWRKGKRSRLIIQYRVRWKGYSPEDDTWEPKESFEGGSEHFIEDFWSRPISGLNGRDRNDLLRFRHGEEFVPVGPPRKKSKRTVATDSASAPAGPSRSRGRGNSPGPSQSASARSRTIRIKAVESDSDEDDHKPLSSSKKSKPTASKSRDRQRVSMSDDEEADERPEPPSRVADKAVSTFSSAQKKRSTRKPGPGRDSRPEPSEGEEPEPTPRTPKHVTAPRSKTKDEQGHERRRAAIEDALEARMRESAEEELLTPTPYKPRAPKPGPKSKAPAYEAQVSTQEHALDSDEDVSVSLPRSRKRRAAVRDDGPASSKRRKRSASPQIGKRRPIRKALTPIEIETGNSDSEDAAPALPQRRALPRKRVEVPHVVSEPEEPSHVLDFSPRPDSSSYVPGSPNLFGSPTVLNGTTVEADEPDVQEPVVGAALFATPEPESVAERKPNPDPAPASEARPAAPGLPSKTLPLHRQRKANPRVLMMDDWTTGEATGIPTKARFMAAAAAPMPVKPKPPPTPARKSTSALLVYDKGKNTLRPNRPPPALGSAALLGGPTASMDFDDANGHDGGAGEGDTGTGGSTEDLFGDTGMDLFGDDIPGLRPASPRPSGEDLLRLAAAAKNGEESLDDYDEPAGGAESNIATKAKESMLPSTPAENGPSRPDLSAWRRSTIFGPLYNPIGHTDASFSSEDQPKFALKLSPDSWVPLVLVGSAPVPNAPSLAFVVGNYSPTDLLPGKFYGTGVSRALLDSLRATGPAARAVCDPVASVFQQGEFNMVKARLRLGELFIVTAGVQVLAFCHSRNEAGVVRLNLPQTLLELPDEVVMSRVVIENFSAYARVAEKATTAM</sequence>
<keyword evidence="4" id="KW-1185">Reference proteome</keyword>
<feature type="region of interest" description="Disordered" evidence="1">
    <location>
        <begin position="86"/>
        <end position="426"/>
    </location>
</feature>
<dbReference type="PROSITE" id="PS50013">
    <property type="entry name" value="CHROMO_2"/>
    <property type="match status" value="1"/>
</dbReference>